<evidence type="ECO:0000313" key="5">
    <source>
        <dbReference type="EMBL" id="MSU08662.1"/>
    </source>
</evidence>
<dbReference type="GO" id="GO:0006094">
    <property type="term" value="P:gluconeogenesis"/>
    <property type="evidence" value="ECO:0007669"/>
    <property type="project" value="UniProtKB-UniRule"/>
</dbReference>
<keyword evidence="1 4" id="KW-0378">Hydrolase</keyword>
<comment type="caution">
    <text evidence="5">The sequence shown here is derived from an EMBL/GenBank/DDBJ whole genome shotgun (WGS) entry which is preliminary data.</text>
</comment>
<evidence type="ECO:0000256" key="3">
    <source>
        <dbReference type="ARBA" id="ARBA00023277"/>
    </source>
</evidence>
<accession>A0A6I2UI35</accession>
<comment type="catalytic activity">
    <reaction evidence="4">
        <text>beta-D-fructose 1,6-bisphosphate + H2O = beta-D-fructose 6-phosphate + phosphate</text>
        <dbReference type="Rhea" id="RHEA:11064"/>
        <dbReference type="ChEBI" id="CHEBI:15377"/>
        <dbReference type="ChEBI" id="CHEBI:32966"/>
        <dbReference type="ChEBI" id="CHEBI:43474"/>
        <dbReference type="ChEBI" id="CHEBI:57634"/>
        <dbReference type="EC" id="3.1.3.11"/>
    </reaction>
</comment>
<evidence type="ECO:0000313" key="6">
    <source>
        <dbReference type="Proteomes" id="UP000433181"/>
    </source>
</evidence>
<dbReference type="Pfam" id="PF06874">
    <property type="entry name" value="FBPase_2"/>
    <property type="match status" value="1"/>
</dbReference>
<organism evidence="5 6">
    <name type="scientific">Anaerovibrio slackiae</name>
    <dbReference type="NCBI Taxonomy" id="2652309"/>
    <lineage>
        <taxon>Bacteria</taxon>
        <taxon>Bacillati</taxon>
        <taxon>Bacillota</taxon>
        <taxon>Negativicutes</taxon>
        <taxon>Selenomonadales</taxon>
        <taxon>Selenomonadaceae</taxon>
        <taxon>Anaerovibrio</taxon>
    </lineage>
</organism>
<dbReference type="GeneID" id="96778596"/>
<dbReference type="SUPFAM" id="SSF56300">
    <property type="entry name" value="Metallo-dependent phosphatases"/>
    <property type="match status" value="1"/>
</dbReference>
<dbReference type="InterPro" id="IPR029052">
    <property type="entry name" value="Metallo-depent_PP-like"/>
</dbReference>
<dbReference type="InterPro" id="IPR009164">
    <property type="entry name" value="FBPtase_class3"/>
</dbReference>
<dbReference type="EC" id="3.1.3.11" evidence="4"/>
<keyword evidence="3 4" id="KW-0119">Carbohydrate metabolism</keyword>
<protein>
    <recommendedName>
        <fullName evidence="4">Fructose-1,6-bisphosphatase class 3</fullName>
        <shortName evidence="4">FBPase class 3</shortName>
        <ecNumber evidence="4">3.1.3.11</ecNumber>
    </recommendedName>
    <alternativeName>
        <fullName evidence="4">D-fructose-1,6-bisphosphate 1-phosphohydrolase class 3</fullName>
    </alternativeName>
</protein>
<comment type="pathway">
    <text evidence="4">Carbohydrate biosynthesis; gluconeogenesis.</text>
</comment>
<dbReference type="UniPathway" id="UPA00138"/>
<proteinExistence type="inferred from homology"/>
<sequence>MTASQSAMHKQKQKYLHLLAEKYPTKEAVYADLINLQASLCLPKEVEHFVSDLHGEYELFYHILNNCSGVIKEKVDYVFGARLTTEEKAEFCTLIYYPVEKMQQMQAERKNTPEWYRENLSRLLEVSKLMTYKYPLAKVKSFVPKNYRSVITELFNTHPEADRAQFLYSKRLLNMIVQVGGSEDFIVALTQLIKCLAVGHMHIVGDFFDRGNRPDTILDMLLEYHSLDIQWGNHDILWMGAACGSEVCIAGVVRNSLRYKNTEVLEKGYAISLRPLTMYAQRIYPDENALKASEKAISMIMFKLEGQLILRNPDFRMESRLQLQNVDYNASCYRINGKRYELSSAYFPTVDPKNPYELTEEEKQIIGDLKSYFIESERLRRHVDFIYKKGSVYTCCNQNLLFHGCVPLNWDGTLKEVTFDGRAYKGKEYMDYCDQMARRAQSGEDQRALDFMWFLWNGLLSPISGREFTTFERMFLEDESTWKEPSDPYYELVDREEICEEILEEFGLNPKEGHIINGHVPVKVAKGETPIKADGKALCIDGGFCRAYHKKTGISGYTLIFNSRGFRLLEHQNVADVREALRNNKDIESVSRTIELQSKVTTVGDTDEGKRIQEKITDLYSLLLAYENGTIKPQD</sequence>
<gene>
    <name evidence="4" type="primary">fbp</name>
    <name evidence="5" type="ORF">FYJ84_06660</name>
</gene>
<comment type="cofactor">
    <cofactor evidence="4">
        <name>Mn(2+)</name>
        <dbReference type="ChEBI" id="CHEBI:29035"/>
    </cofactor>
</comment>
<name>A0A6I2UI35_9FIRM</name>
<reference evidence="5 6" key="1">
    <citation type="submission" date="2019-08" db="EMBL/GenBank/DDBJ databases">
        <title>In-depth cultivation of the pig gut microbiome towards novel bacterial diversity and tailored functional studies.</title>
        <authorList>
            <person name="Wylensek D."/>
            <person name="Hitch T.C.A."/>
            <person name="Clavel T."/>
        </authorList>
    </citation>
    <scope>NUCLEOTIDE SEQUENCE [LARGE SCALE GENOMIC DNA]</scope>
    <source>
        <strain evidence="5 6">WCA-693-APC-5D-A</strain>
    </source>
</reference>
<dbReference type="EMBL" id="VUNR01000010">
    <property type="protein sequence ID" value="MSU08662.1"/>
    <property type="molecule type" value="Genomic_DNA"/>
</dbReference>
<dbReference type="Gene3D" id="3.60.21.10">
    <property type="match status" value="1"/>
</dbReference>
<comment type="similarity">
    <text evidence="4">Belongs to the FBPase class 3 family.</text>
</comment>
<evidence type="ECO:0000256" key="2">
    <source>
        <dbReference type="ARBA" id="ARBA00023211"/>
    </source>
</evidence>
<dbReference type="Proteomes" id="UP000433181">
    <property type="component" value="Unassembled WGS sequence"/>
</dbReference>
<evidence type="ECO:0000256" key="1">
    <source>
        <dbReference type="ARBA" id="ARBA00022801"/>
    </source>
</evidence>
<keyword evidence="6" id="KW-1185">Reference proteome</keyword>
<keyword evidence="2 4" id="KW-0464">Manganese</keyword>
<dbReference type="HAMAP" id="MF_01854">
    <property type="entry name" value="FBPase_class3"/>
    <property type="match status" value="1"/>
</dbReference>
<dbReference type="GO" id="GO:0042132">
    <property type="term" value="F:fructose 1,6-bisphosphate 1-phosphatase activity"/>
    <property type="evidence" value="ECO:0007669"/>
    <property type="project" value="UniProtKB-UniRule"/>
</dbReference>
<evidence type="ECO:0000256" key="4">
    <source>
        <dbReference type="HAMAP-Rule" id="MF_01854"/>
    </source>
</evidence>
<dbReference type="RefSeq" id="WP_154406822.1">
    <property type="nucleotide sequence ID" value="NZ_JAQXJM010000042.1"/>
</dbReference>
<dbReference type="AlphaFoldDB" id="A0A6I2UI35"/>